<dbReference type="Proteomes" id="UP001062846">
    <property type="component" value="Chromosome 12"/>
</dbReference>
<proteinExistence type="predicted"/>
<reference evidence="1" key="1">
    <citation type="submission" date="2022-02" db="EMBL/GenBank/DDBJ databases">
        <title>Plant Genome Project.</title>
        <authorList>
            <person name="Zhang R.-G."/>
        </authorList>
    </citation>
    <scope>NUCLEOTIDE SEQUENCE</scope>
    <source>
        <strain evidence="1">AT1</strain>
    </source>
</reference>
<protein>
    <submittedName>
        <fullName evidence="1">Uncharacterized protein</fullName>
    </submittedName>
</protein>
<comment type="caution">
    <text evidence="1">The sequence shown here is derived from an EMBL/GenBank/DDBJ whole genome shotgun (WGS) entry which is preliminary data.</text>
</comment>
<sequence length="132" mass="14809">MKNGSLQDILNQVSQGTRELDWLARHKIAQGVAAGLECLHMYIKPQIIHRNLKPANVLLDDDMEARIADFAITKVVLDQDTHMTTSNVEGTLGYIASEYHQTMKFTDKCDIYSFGVLLGTLVIGKPPEDNFF</sequence>
<gene>
    <name evidence="1" type="ORF">RHMOL_Rhmol12G0201200</name>
</gene>
<keyword evidence="2" id="KW-1185">Reference proteome</keyword>
<organism evidence="1 2">
    <name type="scientific">Rhododendron molle</name>
    <name type="common">Chinese azalea</name>
    <name type="synonym">Azalea mollis</name>
    <dbReference type="NCBI Taxonomy" id="49168"/>
    <lineage>
        <taxon>Eukaryota</taxon>
        <taxon>Viridiplantae</taxon>
        <taxon>Streptophyta</taxon>
        <taxon>Embryophyta</taxon>
        <taxon>Tracheophyta</taxon>
        <taxon>Spermatophyta</taxon>
        <taxon>Magnoliopsida</taxon>
        <taxon>eudicotyledons</taxon>
        <taxon>Gunneridae</taxon>
        <taxon>Pentapetalae</taxon>
        <taxon>asterids</taxon>
        <taxon>Ericales</taxon>
        <taxon>Ericaceae</taxon>
        <taxon>Ericoideae</taxon>
        <taxon>Rhodoreae</taxon>
        <taxon>Rhododendron</taxon>
    </lineage>
</organism>
<accession>A0ACC0LLT2</accession>
<name>A0ACC0LLT2_RHOML</name>
<evidence type="ECO:0000313" key="1">
    <source>
        <dbReference type="EMBL" id="KAI8529118.1"/>
    </source>
</evidence>
<dbReference type="EMBL" id="CM046399">
    <property type="protein sequence ID" value="KAI8529118.1"/>
    <property type="molecule type" value="Genomic_DNA"/>
</dbReference>
<evidence type="ECO:0000313" key="2">
    <source>
        <dbReference type="Proteomes" id="UP001062846"/>
    </source>
</evidence>